<dbReference type="NCBIfam" id="NF002838">
    <property type="entry name" value="PRK03065.1"/>
    <property type="match status" value="1"/>
</dbReference>
<dbReference type="EMBL" id="AVPF01000073">
    <property type="protein sequence ID" value="KGX83947.1"/>
    <property type="molecule type" value="Genomic_DNA"/>
</dbReference>
<evidence type="ECO:0000256" key="2">
    <source>
        <dbReference type="ARBA" id="ARBA00009992"/>
    </source>
</evidence>
<dbReference type="GO" id="GO:0006547">
    <property type="term" value="P:L-histidine metabolic process"/>
    <property type="evidence" value="ECO:0007669"/>
    <property type="project" value="UniProtKB-KW"/>
</dbReference>
<dbReference type="RefSeq" id="WP_027447520.1">
    <property type="nucleotide sequence ID" value="NZ_AULJ01000068.1"/>
</dbReference>
<dbReference type="AlphaFoldDB" id="A0A0A5HK09"/>
<protein>
    <recommendedName>
        <fullName evidence="4">Hut operon positive regulatory protein</fullName>
    </recommendedName>
</protein>
<organism evidence="10 11">
    <name type="scientific">Pontibacillus marinus BH030004 = DSM 16465</name>
    <dbReference type="NCBI Taxonomy" id="1385511"/>
    <lineage>
        <taxon>Bacteria</taxon>
        <taxon>Bacillati</taxon>
        <taxon>Bacillota</taxon>
        <taxon>Bacilli</taxon>
        <taxon>Bacillales</taxon>
        <taxon>Bacillaceae</taxon>
        <taxon>Pontibacillus</taxon>
    </lineage>
</organism>
<evidence type="ECO:0000256" key="4">
    <source>
        <dbReference type="ARBA" id="ARBA00019377"/>
    </source>
</evidence>
<dbReference type="Gene3D" id="3.40.1510.10">
    <property type="entry name" value="Hut operon regulatory protein HutP"/>
    <property type="match status" value="1"/>
</dbReference>
<gene>
    <name evidence="10" type="primary">hutP</name>
    <name evidence="10" type="ORF">N783_20230</name>
</gene>
<dbReference type="eggNOG" id="ENOG502ZFIH">
    <property type="taxonomic scope" value="Bacteria"/>
</dbReference>
<evidence type="ECO:0000256" key="8">
    <source>
        <dbReference type="ARBA" id="ARBA00023159"/>
    </source>
</evidence>
<sequence>MSQTVNIGKMAVLIATLSEDELAHFQDQLKGYTYCSGKAGSMNMQKVISSVETAAKRNGIIQDEVYRETHALYHAILEALEGVTRGQLAIGDTMRTVGLRFTVVRGRPYDRSQEGEWIAVSFYGTIGAPVKGLEHETIGLGINHI</sequence>
<dbReference type="InterPro" id="IPR036482">
    <property type="entry name" value="Regulatory_HutP_sf"/>
</dbReference>
<dbReference type="GO" id="GO:0003723">
    <property type="term" value="F:RNA binding"/>
    <property type="evidence" value="ECO:0007669"/>
    <property type="project" value="UniProtKB-KW"/>
</dbReference>
<proteinExistence type="inferred from homology"/>
<keyword evidence="9" id="KW-0804">Transcription</keyword>
<dbReference type="Pfam" id="PF09021">
    <property type="entry name" value="HutP"/>
    <property type="match status" value="1"/>
</dbReference>
<keyword evidence="11" id="KW-1185">Reference proteome</keyword>
<dbReference type="Proteomes" id="UP000030403">
    <property type="component" value="Unassembled WGS sequence"/>
</dbReference>
<evidence type="ECO:0000313" key="10">
    <source>
        <dbReference type="EMBL" id="KGX83947.1"/>
    </source>
</evidence>
<evidence type="ECO:0000256" key="5">
    <source>
        <dbReference type="ARBA" id="ARBA00022808"/>
    </source>
</evidence>
<accession>A0A0A5HK09</accession>
<comment type="function">
    <text evidence="1">Antiterminator that binds to cis-acting regulatory sequences on the mRNA in the presence of histidine, thereby suppressing transcription termination and activating the hut operon for histidine utilization.</text>
</comment>
<comment type="caution">
    <text evidence="10">The sequence shown here is derived from an EMBL/GenBank/DDBJ whole genome shotgun (WGS) entry which is preliminary data.</text>
</comment>
<evidence type="ECO:0000256" key="6">
    <source>
        <dbReference type="ARBA" id="ARBA00022884"/>
    </source>
</evidence>
<keyword evidence="8" id="KW-0010">Activator</keyword>
<evidence type="ECO:0000256" key="7">
    <source>
        <dbReference type="ARBA" id="ARBA00023015"/>
    </source>
</evidence>
<dbReference type="InterPro" id="IPR015111">
    <property type="entry name" value="Regulatory_HutP"/>
</dbReference>
<name>A0A0A5HK09_9BACI</name>
<keyword evidence="5" id="KW-0369">Histidine metabolism</keyword>
<reference evidence="10 11" key="1">
    <citation type="submission" date="2013-08" db="EMBL/GenBank/DDBJ databases">
        <authorList>
            <person name="Huang J."/>
            <person name="Wang G."/>
        </authorList>
    </citation>
    <scope>NUCLEOTIDE SEQUENCE [LARGE SCALE GENOMIC DNA]</scope>
    <source>
        <strain evidence="10 11">BH030004</strain>
    </source>
</reference>
<dbReference type="STRING" id="1385511.GCA_000425225_04032"/>
<evidence type="ECO:0000313" key="11">
    <source>
        <dbReference type="Proteomes" id="UP000030403"/>
    </source>
</evidence>
<dbReference type="SUPFAM" id="SSF111064">
    <property type="entry name" value="Hut operon positive regulatory protein HutP"/>
    <property type="match status" value="1"/>
</dbReference>
<comment type="similarity">
    <text evidence="2">Belongs to the HutP family.</text>
</comment>
<comment type="subunit">
    <text evidence="3">Homohexamer.</text>
</comment>
<dbReference type="OrthoDB" id="2388985at2"/>
<keyword evidence="7" id="KW-0805">Transcription regulation</keyword>
<evidence type="ECO:0000256" key="9">
    <source>
        <dbReference type="ARBA" id="ARBA00023163"/>
    </source>
</evidence>
<evidence type="ECO:0000256" key="3">
    <source>
        <dbReference type="ARBA" id="ARBA00011643"/>
    </source>
</evidence>
<evidence type="ECO:0000256" key="1">
    <source>
        <dbReference type="ARBA" id="ARBA00002945"/>
    </source>
</evidence>
<keyword evidence="6" id="KW-0694">RNA-binding</keyword>